<protein>
    <submittedName>
        <fullName evidence="1">Uncharacterized protein</fullName>
    </submittedName>
</protein>
<dbReference type="RefSeq" id="WP_203930395.1">
    <property type="nucleotide sequence ID" value="NZ_BOPH01000081.1"/>
</dbReference>
<dbReference type="Proteomes" id="UP000635606">
    <property type="component" value="Unassembled WGS sequence"/>
</dbReference>
<dbReference type="AlphaFoldDB" id="A0A8J4ED99"/>
<comment type="caution">
    <text evidence="1">The sequence shown here is derived from an EMBL/GenBank/DDBJ whole genome shotgun (WGS) entry which is preliminary data.</text>
</comment>
<name>A0A8J4ED99_9ACTN</name>
<dbReference type="InterPro" id="IPR045929">
    <property type="entry name" value="DUF6348"/>
</dbReference>
<sequence length="226" mass="24515">MVDAPLSARQVLEVAAPVITGMVGGEWRLTDEPMLRAGSVGIRVLPSDVDDPRHLDLEILLNADRPDLPPIGDCTMGLAADPVEATRQAVQAWSETCLVTALEVIEQKGRLAEHFRSTDEGGFPGWHAIVGAATGWSLDGSQAKQHWFAETMPWATLAPVIAPELDRPHLNGIRMLVGQGGDYSECEVRINGRRHEPSGEALAALDWPRSDIYSLARTFILLVGPD</sequence>
<gene>
    <name evidence="1" type="ORF">Voc01_054130</name>
</gene>
<dbReference type="Pfam" id="PF19875">
    <property type="entry name" value="DUF6348"/>
    <property type="match status" value="1"/>
</dbReference>
<organism evidence="1 2">
    <name type="scientific">Virgisporangium ochraceum</name>
    <dbReference type="NCBI Taxonomy" id="65505"/>
    <lineage>
        <taxon>Bacteria</taxon>
        <taxon>Bacillati</taxon>
        <taxon>Actinomycetota</taxon>
        <taxon>Actinomycetes</taxon>
        <taxon>Micromonosporales</taxon>
        <taxon>Micromonosporaceae</taxon>
        <taxon>Virgisporangium</taxon>
    </lineage>
</organism>
<dbReference type="EMBL" id="BOPH01000081">
    <property type="protein sequence ID" value="GIJ70496.1"/>
    <property type="molecule type" value="Genomic_DNA"/>
</dbReference>
<evidence type="ECO:0000313" key="2">
    <source>
        <dbReference type="Proteomes" id="UP000635606"/>
    </source>
</evidence>
<keyword evidence="2" id="KW-1185">Reference proteome</keyword>
<proteinExistence type="predicted"/>
<accession>A0A8J4ED99</accession>
<reference evidence="1" key="1">
    <citation type="submission" date="2021-01" db="EMBL/GenBank/DDBJ databases">
        <title>Whole genome shotgun sequence of Virgisporangium ochraceum NBRC 16418.</title>
        <authorList>
            <person name="Komaki H."/>
            <person name="Tamura T."/>
        </authorList>
    </citation>
    <scope>NUCLEOTIDE SEQUENCE</scope>
    <source>
        <strain evidence="1">NBRC 16418</strain>
    </source>
</reference>
<evidence type="ECO:0000313" key="1">
    <source>
        <dbReference type="EMBL" id="GIJ70496.1"/>
    </source>
</evidence>